<dbReference type="GO" id="GO:0005886">
    <property type="term" value="C:plasma membrane"/>
    <property type="evidence" value="ECO:0007669"/>
    <property type="project" value="TreeGrafter"/>
</dbReference>
<evidence type="ECO:0000256" key="1">
    <source>
        <dbReference type="ARBA" id="ARBA00004141"/>
    </source>
</evidence>
<dbReference type="GO" id="GO:0005783">
    <property type="term" value="C:endoplasmic reticulum"/>
    <property type="evidence" value="ECO:0007669"/>
    <property type="project" value="TreeGrafter"/>
</dbReference>
<evidence type="ECO:0008006" key="10">
    <source>
        <dbReference type="Google" id="ProtNLM"/>
    </source>
</evidence>
<organism evidence="8 9">
    <name type="scientific">Linnemannia schmuckeri</name>
    <dbReference type="NCBI Taxonomy" id="64567"/>
    <lineage>
        <taxon>Eukaryota</taxon>
        <taxon>Fungi</taxon>
        <taxon>Fungi incertae sedis</taxon>
        <taxon>Mucoromycota</taxon>
        <taxon>Mortierellomycotina</taxon>
        <taxon>Mortierellomycetes</taxon>
        <taxon>Mortierellales</taxon>
        <taxon>Mortierellaceae</taxon>
        <taxon>Linnemannia</taxon>
    </lineage>
</organism>
<feature type="transmembrane region" description="Helical" evidence="7">
    <location>
        <begin position="31"/>
        <end position="53"/>
    </location>
</feature>
<proteinExistence type="inferred from homology"/>
<evidence type="ECO:0000256" key="2">
    <source>
        <dbReference type="ARBA" id="ARBA00009457"/>
    </source>
</evidence>
<dbReference type="GO" id="GO:0045332">
    <property type="term" value="P:phospholipid translocation"/>
    <property type="evidence" value="ECO:0007669"/>
    <property type="project" value="UniProtKB-UniRule"/>
</dbReference>
<evidence type="ECO:0000256" key="6">
    <source>
        <dbReference type="PIRNR" id="PIRNR015840"/>
    </source>
</evidence>
<dbReference type="PIRSF" id="PIRSF015840">
    <property type="entry name" value="DUF284_TM_euk"/>
    <property type="match status" value="1"/>
</dbReference>
<dbReference type="OrthoDB" id="340608at2759"/>
<accession>A0A9P5SB30</accession>
<reference evidence="8" key="1">
    <citation type="journal article" date="2020" name="Fungal Divers.">
        <title>Resolving the Mortierellaceae phylogeny through synthesis of multi-gene phylogenetics and phylogenomics.</title>
        <authorList>
            <person name="Vandepol N."/>
            <person name="Liber J."/>
            <person name="Desiro A."/>
            <person name="Na H."/>
            <person name="Kennedy M."/>
            <person name="Barry K."/>
            <person name="Grigoriev I.V."/>
            <person name="Miller A.N."/>
            <person name="O'Donnell K."/>
            <person name="Stajich J.E."/>
            <person name="Bonito G."/>
        </authorList>
    </citation>
    <scope>NUCLEOTIDE SEQUENCE</scope>
    <source>
        <strain evidence="8">NRRL 6426</strain>
    </source>
</reference>
<keyword evidence="4 7" id="KW-1133">Transmembrane helix</keyword>
<dbReference type="PANTHER" id="PTHR10926:SF0">
    <property type="entry name" value="CDC50, ISOFORM A"/>
    <property type="match status" value="1"/>
</dbReference>
<dbReference type="PANTHER" id="PTHR10926">
    <property type="entry name" value="CELL CYCLE CONTROL PROTEIN 50"/>
    <property type="match status" value="1"/>
</dbReference>
<comment type="subcellular location">
    <subcellularLocation>
        <location evidence="1">Membrane</location>
        <topology evidence="1">Multi-pass membrane protein</topology>
    </subcellularLocation>
</comment>
<protein>
    <recommendedName>
        <fullName evidence="10">Lem3/Cdc50</fullName>
    </recommendedName>
</protein>
<evidence type="ECO:0000256" key="4">
    <source>
        <dbReference type="ARBA" id="ARBA00022989"/>
    </source>
</evidence>
<evidence type="ECO:0000256" key="5">
    <source>
        <dbReference type="ARBA" id="ARBA00023136"/>
    </source>
</evidence>
<dbReference type="GO" id="GO:0005794">
    <property type="term" value="C:Golgi apparatus"/>
    <property type="evidence" value="ECO:0007669"/>
    <property type="project" value="TreeGrafter"/>
</dbReference>
<evidence type="ECO:0000256" key="3">
    <source>
        <dbReference type="ARBA" id="ARBA00022692"/>
    </source>
</evidence>
<evidence type="ECO:0000256" key="7">
    <source>
        <dbReference type="SAM" id="Phobius"/>
    </source>
</evidence>
<dbReference type="Pfam" id="PF03381">
    <property type="entry name" value="CDC50"/>
    <property type="match status" value="1"/>
</dbReference>
<feature type="transmembrane region" description="Helical" evidence="7">
    <location>
        <begin position="350"/>
        <end position="369"/>
    </location>
</feature>
<evidence type="ECO:0000313" key="9">
    <source>
        <dbReference type="Proteomes" id="UP000748756"/>
    </source>
</evidence>
<dbReference type="AlphaFoldDB" id="A0A9P5SB30"/>
<comment type="similarity">
    <text evidence="2 6">Belongs to the CDC50/LEM3 family.</text>
</comment>
<keyword evidence="3 7" id="KW-0812">Transmembrane</keyword>
<sequence>MSTDAKTRKPANTAFKQQRLKAWQPILTPKTVLPTFILVGILFAPIGGLLLWASDTVAEVVIDYTQCENAGVNYVSVPQDSYSTSFPGKVDPVEPPAFKAVPAIQEGPNATWPTTKCTVKFTIPDTMKAPVFVYYRLSNFYQNHRRYVKSVDAKQLSGTARTVADLNGGSCDPLAVVKEGDAQFPIYPCGLIANSMFNGKYPINVAVGLTRTYSFSPFLNPFDSTTNGAHPYLLSETGISWPSDAKKYGVQTYPDLSQIRPPPNWIKQYPNGYSAASPPIDVSKNEHFQVWMRTAGLPNFRKLYSKNTVDALQKGTYTMDINMNYNVTSYGGTKSIVISTVSFMGGRNPFLGIAYVVVGVICVVLGLVFTARHLYKPRRLGDHTYLSWNQNAATNAAMTNAAATSATATGASARY</sequence>
<keyword evidence="9" id="KW-1185">Reference proteome</keyword>
<dbReference type="Proteomes" id="UP000748756">
    <property type="component" value="Unassembled WGS sequence"/>
</dbReference>
<dbReference type="InterPro" id="IPR005045">
    <property type="entry name" value="CDC50/LEM3_fam"/>
</dbReference>
<evidence type="ECO:0000313" key="8">
    <source>
        <dbReference type="EMBL" id="KAF9157116.1"/>
    </source>
</evidence>
<gene>
    <name evidence="8" type="ORF">BG015_000009</name>
</gene>
<name>A0A9P5SB30_9FUNG</name>
<dbReference type="EMBL" id="JAAAUQ010000001">
    <property type="protein sequence ID" value="KAF9157116.1"/>
    <property type="molecule type" value="Genomic_DNA"/>
</dbReference>
<comment type="caution">
    <text evidence="8">The sequence shown here is derived from an EMBL/GenBank/DDBJ whole genome shotgun (WGS) entry which is preliminary data.</text>
</comment>
<keyword evidence="5 6" id="KW-0472">Membrane</keyword>